<evidence type="ECO:0000313" key="2">
    <source>
        <dbReference type="EMBL" id="KAF0548453.1"/>
    </source>
</evidence>
<gene>
    <name evidence="2" type="ORF">F8M41_025960</name>
</gene>
<keyword evidence="1" id="KW-0175">Coiled coil</keyword>
<dbReference type="PANTHER" id="PTHR34714:SF2">
    <property type="entry name" value="EGF-LIKE DOMAIN-CONTAINING PROTEIN"/>
    <property type="match status" value="1"/>
</dbReference>
<dbReference type="EMBL" id="WTPW01000096">
    <property type="protein sequence ID" value="KAF0548453.1"/>
    <property type="molecule type" value="Genomic_DNA"/>
</dbReference>
<dbReference type="OrthoDB" id="2380929at2759"/>
<proteinExistence type="predicted"/>
<keyword evidence="3" id="KW-1185">Reference proteome</keyword>
<reference evidence="2 3" key="1">
    <citation type="journal article" date="2019" name="Environ. Microbiol.">
        <title>At the nexus of three kingdoms: the genome of the mycorrhizal fungus Gigaspora margarita provides insights into plant, endobacterial and fungal interactions.</title>
        <authorList>
            <person name="Venice F."/>
            <person name="Ghignone S."/>
            <person name="Salvioli di Fossalunga A."/>
            <person name="Amselem J."/>
            <person name="Novero M."/>
            <person name="Xianan X."/>
            <person name="Sedzielewska Toro K."/>
            <person name="Morin E."/>
            <person name="Lipzen A."/>
            <person name="Grigoriev I.V."/>
            <person name="Henrissat B."/>
            <person name="Martin F.M."/>
            <person name="Bonfante P."/>
        </authorList>
    </citation>
    <scope>NUCLEOTIDE SEQUENCE [LARGE SCALE GENOMIC DNA]</scope>
    <source>
        <strain evidence="2 3">BEG34</strain>
    </source>
</reference>
<comment type="caution">
    <text evidence="2">The sequence shown here is derived from an EMBL/GenBank/DDBJ whole genome shotgun (WGS) entry which is preliminary data.</text>
</comment>
<organism evidence="2 3">
    <name type="scientific">Gigaspora margarita</name>
    <dbReference type="NCBI Taxonomy" id="4874"/>
    <lineage>
        <taxon>Eukaryota</taxon>
        <taxon>Fungi</taxon>
        <taxon>Fungi incertae sedis</taxon>
        <taxon>Mucoromycota</taxon>
        <taxon>Glomeromycotina</taxon>
        <taxon>Glomeromycetes</taxon>
        <taxon>Diversisporales</taxon>
        <taxon>Gigasporaceae</taxon>
        <taxon>Gigaspora</taxon>
    </lineage>
</organism>
<sequence length="798" mass="93477">MSELNKILSQWNKYEKLYREVIEFFKLPFKPKLQLTDIEVFKCDLIIDLNELFKNPDIRPEVQIIRIYGDVIKLSKDLELPHMVGCSVILIAARRIEIEQGCQILVNYKESFRIVVYTLEMPSELTIIAKNQLENSETDSFKLKINTPNKQIGKLLSIQKGKNPEYKDISTFEDSKIFKIKEGSFLKMLRFSLQIACALFYDEPEITQSILTWIIEITRLPSGVEELYNQALPILTQFNILDERRKSEIAFIPLLDKTLYENCIDEFVKSAQFYENEYMNILDKKDNTNQKKAEFGMLLKDCNDITKVHEHLEESEYNRYKSALKLMAKLGKELMNKKDIVNKTLVDFKEGIHVWEQEKIFEAQKQMAIAVIDLSLSIGKIIAYPGGIISFVENIEKTSNSIKDALVAANSVKGIVEKIDDVTEVKLINNVDDNIEKIKQINKDLTSNLSNVEDLNDDIEKKKGKIESLDVNTLAKILETEDRKGIYLRMVEWKSIKKDMRKLLNYPIELNIKGADEYLNSLDDLFNYIDAYIEAKIEEMESFKEHSRIRLQIEMFKKKETRLKKMIGVCKDKQDNYDEIEFLLFERLINTRCWMSTYIENYRSAYYYWSLSKSKIKPSVRKTIHEQIEDRKNIKREMETTLTRFKGEPQPSEHSIPLIEERLIKKFKHDNFVTFEITLDHKEFSKSERVRLNQIKVFLKGVGSEGDIIFLHISNTGMFADKYEGNKYSFRSELMRPKAFRYEVPNNIKTKALFASEDYFVPTPFSQWTIKLDDDCKVDLSELKSINVELSVDCYFGD</sequence>
<dbReference type="AlphaFoldDB" id="A0A8H4AZW8"/>
<evidence type="ECO:0000313" key="3">
    <source>
        <dbReference type="Proteomes" id="UP000439903"/>
    </source>
</evidence>
<accession>A0A8H4AZW8</accession>
<dbReference type="Proteomes" id="UP000439903">
    <property type="component" value="Unassembled WGS sequence"/>
</dbReference>
<dbReference type="PANTHER" id="PTHR34714">
    <property type="entry name" value="EGF-LIKE DOMAIN-CONTAINING PROTEIN"/>
    <property type="match status" value="1"/>
</dbReference>
<feature type="coiled-coil region" evidence="1">
    <location>
        <begin position="428"/>
        <end position="472"/>
    </location>
</feature>
<evidence type="ECO:0000256" key="1">
    <source>
        <dbReference type="SAM" id="Coils"/>
    </source>
</evidence>
<name>A0A8H4AZW8_GIGMA</name>
<protein>
    <submittedName>
        <fullName evidence="2">Uncharacterized protein</fullName>
    </submittedName>
</protein>